<dbReference type="EMBL" id="JABEZX010000005">
    <property type="protein sequence ID" value="MBA0557106.1"/>
    <property type="molecule type" value="Genomic_DNA"/>
</dbReference>
<reference evidence="2 3" key="1">
    <citation type="journal article" date="2019" name="Genome Biol. Evol.">
        <title>Insights into the evolution of the New World diploid cottons (Gossypium, subgenus Houzingenia) based on genome sequencing.</title>
        <authorList>
            <person name="Grover C.E."/>
            <person name="Arick M.A. 2nd"/>
            <person name="Thrash A."/>
            <person name="Conover J.L."/>
            <person name="Sanders W.S."/>
            <person name="Peterson D.G."/>
            <person name="Frelichowski J.E."/>
            <person name="Scheffler J.A."/>
            <person name="Scheffler B.E."/>
            <person name="Wendel J.F."/>
        </authorList>
    </citation>
    <scope>NUCLEOTIDE SEQUENCE [LARGE SCALE GENOMIC DNA]</scope>
    <source>
        <strain evidence="2">157</strain>
        <tissue evidence="2">Leaf</tissue>
    </source>
</reference>
<keyword evidence="3" id="KW-1185">Reference proteome</keyword>
<proteinExistence type="predicted"/>
<evidence type="ECO:0000313" key="2">
    <source>
        <dbReference type="EMBL" id="MBA0557106.1"/>
    </source>
</evidence>
<feature type="signal peptide" evidence="1">
    <location>
        <begin position="1"/>
        <end position="18"/>
    </location>
</feature>
<evidence type="ECO:0000256" key="1">
    <source>
        <dbReference type="SAM" id="SignalP"/>
    </source>
</evidence>
<accession>A0A7J8LXG3</accession>
<keyword evidence="1" id="KW-0732">Signal</keyword>
<dbReference type="Proteomes" id="UP000593572">
    <property type="component" value="Unassembled WGS sequence"/>
</dbReference>
<gene>
    <name evidence="2" type="ORF">Golob_027158</name>
</gene>
<name>A0A7J8LXG3_9ROSI</name>
<sequence>MLLHCCLDTCMLLHCCQLSTRPHCSIGRGNQQEQIHDSYILLEPSSI</sequence>
<organism evidence="2 3">
    <name type="scientific">Gossypium lobatum</name>
    <dbReference type="NCBI Taxonomy" id="34289"/>
    <lineage>
        <taxon>Eukaryota</taxon>
        <taxon>Viridiplantae</taxon>
        <taxon>Streptophyta</taxon>
        <taxon>Embryophyta</taxon>
        <taxon>Tracheophyta</taxon>
        <taxon>Spermatophyta</taxon>
        <taxon>Magnoliopsida</taxon>
        <taxon>eudicotyledons</taxon>
        <taxon>Gunneridae</taxon>
        <taxon>Pentapetalae</taxon>
        <taxon>rosids</taxon>
        <taxon>malvids</taxon>
        <taxon>Malvales</taxon>
        <taxon>Malvaceae</taxon>
        <taxon>Malvoideae</taxon>
        <taxon>Gossypium</taxon>
    </lineage>
</organism>
<comment type="caution">
    <text evidence="2">The sequence shown here is derived from an EMBL/GenBank/DDBJ whole genome shotgun (WGS) entry which is preliminary data.</text>
</comment>
<feature type="chain" id="PRO_5029614705" evidence="1">
    <location>
        <begin position="19"/>
        <end position="47"/>
    </location>
</feature>
<protein>
    <submittedName>
        <fullName evidence="2">Uncharacterized protein</fullName>
    </submittedName>
</protein>
<dbReference type="AlphaFoldDB" id="A0A7J8LXG3"/>
<evidence type="ECO:0000313" key="3">
    <source>
        <dbReference type="Proteomes" id="UP000593572"/>
    </source>
</evidence>